<sequence>MKTLILLLTLIGLNTSICFAQDYYVLHLNGTIKDASSQRNLMVGDIIHSDTELIFFESDAKAIVISKEKGRMLLDGTKAKDNRHGEFEALLTQVIMPVESDVNMSSRRIGASPNKDIKDIDAYFGEQQRVIFGDEYTLHLDKEVFKKKGGSTYIYRYEINKQPVNKVIKIYDGELLLNKVALYPIDQYDIPEHGSDVEIYITSVISKKSEKIASFKICFVNEKMLYRELQTLIKVLNIKDKDEEIIKEAGNYINATYGEPFDGELKAWLMQRKLIPSTADLK</sequence>
<comment type="caution">
    <text evidence="1">The sequence shown here is derived from an EMBL/GenBank/DDBJ whole genome shotgun (WGS) entry which is preliminary data.</text>
</comment>
<dbReference type="Proteomes" id="UP000576082">
    <property type="component" value="Unassembled WGS sequence"/>
</dbReference>
<dbReference type="EMBL" id="JABANE010000021">
    <property type="protein sequence ID" value="NME68247.1"/>
    <property type="molecule type" value="Genomic_DNA"/>
</dbReference>
<proteinExistence type="predicted"/>
<accession>A0A7X9P3Z8</accession>
<dbReference type="RefSeq" id="WP_169656556.1">
    <property type="nucleotide sequence ID" value="NZ_JABANE010000021.1"/>
</dbReference>
<evidence type="ECO:0000313" key="1">
    <source>
        <dbReference type="EMBL" id="NME68247.1"/>
    </source>
</evidence>
<reference evidence="1 2" key="1">
    <citation type="submission" date="2020-04" db="EMBL/GenBank/DDBJ databases">
        <title>Flammeovirga sp. SR4, a novel species isolated from seawater.</title>
        <authorList>
            <person name="Wang X."/>
        </authorList>
    </citation>
    <scope>NUCLEOTIDE SEQUENCE [LARGE SCALE GENOMIC DNA]</scope>
    <source>
        <strain evidence="1 2">ATCC 23126</strain>
    </source>
</reference>
<protein>
    <submittedName>
        <fullName evidence="1">Uncharacterized protein</fullName>
    </submittedName>
</protein>
<dbReference type="AlphaFoldDB" id="A0A7X9P3Z8"/>
<organism evidence="1 2">
    <name type="scientific">Flammeovirga aprica JL-4</name>
    <dbReference type="NCBI Taxonomy" id="694437"/>
    <lineage>
        <taxon>Bacteria</taxon>
        <taxon>Pseudomonadati</taxon>
        <taxon>Bacteroidota</taxon>
        <taxon>Cytophagia</taxon>
        <taxon>Cytophagales</taxon>
        <taxon>Flammeovirgaceae</taxon>
        <taxon>Flammeovirga</taxon>
    </lineage>
</organism>
<evidence type="ECO:0000313" key="2">
    <source>
        <dbReference type="Proteomes" id="UP000576082"/>
    </source>
</evidence>
<name>A0A7X9P3Z8_9BACT</name>
<keyword evidence="2" id="KW-1185">Reference proteome</keyword>
<gene>
    <name evidence="1" type="ORF">HHU12_09775</name>
</gene>